<evidence type="ECO:0000313" key="1">
    <source>
        <dbReference type="EMBL" id="VAW08185.1"/>
    </source>
</evidence>
<accession>A0A3B0SQS3</accession>
<gene>
    <name evidence="1" type="ORF">MNBD_ACTINO01-1241</name>
</gene>
<dbReference type="PANTHER" id="PTHR42110:SF1">
    <property type="entry name" value="L-ASPARAGINASE, PUTATIVE (AFU_ORTHOLOGUE AFUA_3G11890)-RELATED"/>
    <property type="match status" value="1"/>
</dbReference>
<name>A0A3B0SQS3_9ZZZZ</name>
<organism evidence="1">
    <name type="scientific">hydrothermal vent metagenome</name>
    <dbReference type="NCBI Taxonomy" id="652676"/>
    <lineage>
        <taxon>unclassified sequences</taxon>
        <taxon>metagenomes</taxon>
        <taxon>ecological metagenomes</taxon>
    </lineage>
</organism>
<reference evidence="1" key="1">
    <citation type="submission" date="2018-06" db="EMBL/GenBank/DDBJ databases">
        <authorList>
            <person name="Zhirakovskaya E."/>
        </authorList>
    </citation>
    <scope>NUCLEOTIDE SEQUENCE</scope>
</reference>
<sequence length="275" mass="28540">MRLARVRSGLAESYDDVAAIAIDGDGTVLYSSGAIGQPIFYRSAIKPFQAIAAARTGLDLPSSHLAISCASHGGYPVHLAIVDQILTDHGLTRDALATTPGRPLSHDADVLQILRGNTRLEPRFHNCSGKHAGWLAACTVAGWDITSYLDLHHPLQQSVLEVVQEYSGADARPVGVDGCGAPTLRGTIATLATAFSRLTTTPEATSIAAAMATYGALVADNVRNDGRVGITWGGPQKVGAEGSFAMASHGVAIATKSQSGTSEMAVAAALDVARR</sequence>
<dbReference type="EMBL" id="UOEI01000582">
    <property type="protein sequence ID" value="VAW08185.1"/>
    <property type="molecule type" value="Genomic_DNA"/>
</dbReference>
<dbReference type="Pfam" id="PF06089">
    <property type="entry name" value="Asparaginase_II"/>
    <property type="match status" value="1"/>
</dbReference>
<proteinExistence type="predicted"/>
<dbReference type="AlphaFoldDB" id="A0A3B0SQS3"/>
<feature type="non-terminal residue" evidence="1">
    <location>
        <position position="275"/>
    </location>
</feature>
<dbReference type="PANTHER" id="PTHR42110">
    <property type="entry name" value="L-ASPARAGINASE, PUTATIVE (AFU_ORTHOLOGUE AFUA_3G11890)-RELATED"/>
    <property type="match status" value="1"/>
</dbReference>
<dbReference type="InterPro" id="IPR010349">
    <property type="entry name" value="Asparaginase_II"/>
</dbReference>
<protein>
    <recommendedName>
        <fullName evidence="2">Asparaginase</fullName>
    </recommendedName>
</protein>
<evidence type="ECO:0008006" key="2">
    <source>
        <dbReference type="Google" id="ProtNLM"/>
    </source>
</evidence>